<dbReference type="InParanoid" id="K1PLR0"/>
<sequence>MSAVILLEEVMLVCEWTSCCEDEDEVAVSATGRFASVSRHKHDVPSLVSCINNGGNSNGS</sequence>
<proteinExistence type="predicted"/>
<reference evidence="1" key="1">
    <citation type="journal article" date="2012" name="Nature">
        <title>The oyster genome reveals stress adaptation and complexity of shell formation.</title>
        <authorList>
            <person name="Zhang G."/>
            <person name="Fang X."/>
            <person name="Guo X."/>
            <person name="Li L."/>
            <person name="Luo R."/>
            <person name="Xu F."/>
            <person name="Yang P."/>
            <person name="Zhang L."/>
            <person name="Wang X."/>
            <person name="Qi H."/>
            <person name="Xiong Z."/>
            <person name="Que H."/>
            <person name="Xie Y."/>
            <person name="Holland P.W."/>
            <person name="Paps J."/>
            <person name="Zhu Y."/>
            <person name="Wu F."/>
            <person name="Chen Y."/>
            <person name="Wang J."/>
            <person name="Peng C."/>
            <person name="Meng J."/>
            <person name="Yang L."/>
            <person name="Liu J."/>
            <person name="Wen B."/>
            <person name="Zhang N."/>
            <person name="Huang Z."/>
            <person name="Zhu Q."/>
            <person name="Feng Y."/>
            <person name="Mount A."/>
            <person name="Hedgecock D."/>
            <person name="Xu Z."/>
            <person name="Liu Y."/>
            <person name="Domazet-Loso T."/>
            <person name="Du Y."/>
            <person name="Sun X."/>
            <person name="Zhang S."/>
            <person name="Liu B."/>
            <person name="Cheng P."/>
            <person name="Jiang X."/>
            <person name="Li J."/>
            <person name="Fan D."/>
            <person name="Wang W."/>
            <person name="Fu W."/>
            <person name="Wang T."/>
            <person name="Wang B."/>
            <person name="Zhang J."/>
            <person name="Peng Z."/>
            <person name="Li Y."/>
            <person name="Li N."/>
            <person name="Wang J."/>
            <person name="Chen M."/>
            <person name="He Y."/>
            <person name="Tan F."/>
            <person name="Song X."/>
            <person name="Zheng Q."/>
            <person name="Huang R."/>
            <person name="Yang H."/>
            <person name="Du X."/>
            <person name="Chen L."/>
            <person name="Yang M."/>
            <person name="Gaffney P.M."/>
            <person name="Wang S."/>
            <person name="Luo L."/>
            <person name="She Z."/>
            <person name="Ming Y."/>
            <person name="Huang W."/>
            <person name="Zhang S."/>
            <person name="Huang B."/>
            <person name="Zhang Y."/>
            <person name="Qu T."/>
            <person name="Ni P."/>
            <person name="Miao G."/>
            <person name="Wang J."/>
            <person name="Wang Q."/>
            <person name="Steinberg C.E."/>
            <person name="Wang H."/>
            <person name="Li N."/>
            <person name="Qian L."/>
            <person name="Zhang G."/>
            <person name="Li Y."/>
            <person name="Yang H."/>
            <person name="Liu X."/>
            <person name="Wang J."/>
            <person name="Yin Y."/>
            <person name="Wang J."/>
        </authorList>
    </citation>
    <scope>NUCLEOTIDE SEQUENCE [LARGE SCALE GENOMIC DNA]</scope>
    <source>
        <strain evidence="1">05x7-T-G4-1.051#20</strain>
    </source>
</reference>
<accession>K1PLR0</accession>
<dbReference type="HOGENOM" id="CLU_2943973_0_0_1"/>
<evidence type="ECO:0000313" key="1">
    <source>
        <dbReference type="EMBL" id="EKC22653.1"/>
    </source>
</evidence>
<organism evidence="1">
    <name type="scientific">Magallana gigas</name>
    <name type="common">Pacific oyster</name>
    <name type="synonym">Crassostrea gigas</name>
    <dbReference type="NCBI Taxonomy" id="29159"/>
    <lineage>
        <taxon>Eukaryota</taxon>
        <taxon>Metazoa</taxon>
        <taxon>Spiralia</taxon>
        <taxon>Lophotrochozoa</taxon>
        <taxon>Mollusca</taxon>
        <taxon>Bivalvia</taxon>
        <taxon>Autobranchia</taxon>
        <taxon>Pteriomorphia</taxon>
        <taxon>Ostreida</taxon>
        <taxon>Ostreoidea</taxon>
        <taxon>Ostreidae</taxon>
        <taxon>Magallana</taxon>
    </lineage>
</organism>
<dbReference type="EMBL" id="JH818175">
    <property type="protein sequence ID" value="EKC22653.1"/>
    <property type="molecule type" value="Genomic_DNA"/>
</dbReference>
<name>K1PLR0_MAGGI</name>
<protein>
    <submittedName>
        <fullName evidence="1">Uncharacterized protein</fullName>
    </submittedName>
</protein>
<gene>
    <name evidence="1" type="ORF">CGI_10001811</name>
</gene>
<dbReference type="AlphaFoldDB" id="K1PLR0"/>